<sequence length="47" mass="5500">MVFNASQSYTPITRNVRRLCVAHFSKAMTQNAFTTYLHNERASIYFI</sequence>
<protein>
    <submittedName>
        <fullName evidence="1">Uncharacterized protein</fullName>
    </submittedName>
</protein>
<evidence type="ECO:0000313" key="1">
    <source>
        <dbReference type="EMBL" id="CDW41295.1"/>
    </source>
</evidence>
<organism evidence="1">
    <name type="scientific">Lepeophtheirus salmonis</name>
    <name type="common">Salmon louse</name>
    <name type="synonym">Caligus salmonis</name>
    <dbReference type="NCBI Taxonomy" id="72036"/>
    <lineage>
        <taxon>Eukaryota</taxon>
        <taxon>Metazoa</taxon>
        <taxon>Ecdysozoa</taxon>
        <taxon>Arthropoda</taxon>
        <taxon>Crustacea</taxon>
        <taxon>Multicrustacea</taxon>
        <taxon>Hexanauplia</taxon>
        <taxon>Copepoda</taxon>
        <taxon>Siphonostomatoida</taxon>
        <taxon>Caligidae</taxon>
        <taxon>Lepeophtheirus</taxon>
    </lineage>
</organism>
<accession>A0A0K2UTB2</accession>
<proteinExistence type="predicted"/>
<dbReference type="EMBL" id="HACA01023934">
    <property type="protein sequence ID" value="CDW41295.1"/>
    <property type="molecule type" value="Transcribed_RNA"/>
</dbReference>
<dbReference type="AlphaFoldDB" id="A0A0K2UTB2"/>
<reference evidence="1" key="1">
    <citation type="submission" date="2014-05" db="EMBL/GenBank/DDBJ databases">
        <authorList>
            <person name="Chronopoulou M."/>
        </authorList>
    </citation>
    <scope>NUCLEOTIDE SEQUENCE</scope>
    <source>
        <tissue evidence="1">Whole organism</tissue>
    </source>
</reference>
<name>A0A0K2UTB2_LEPSM</name>